<name>A0A1I8A4I4_9BILA</name>
<evidence type="ECO:0000313" key="3">
    <source>
        <dbReference type="WBParaSite" id="L893_g32781.t1"/>
    </source>
</evidence>
<keyword evidence="1" id="KW-0472">Membrane</keyword>
<keyword evidence="1" id="KW-1133">Transmembrane helix</keyword>
<evidence type="ECO:0000256" key="1">
    <source>
        <dbReference type="SAM" id="Phobius"/>
    </source>
</evidence>
<sequence length="79" mass="8983">MNTPSRLSYLLRQVLFEDVHDKNEIISLFLSSFALVLLVVGCILFMCWMFADGRRTESIGASDSYAHLPLNATDSWRSL</sequence>
<keyword evidence="1" id="KW-0812">Transmembrane</keyword>
<dbReference type="WBParaSite" id="L893_g32781.t1">
    <property type="protein sequence ID" value="L893_g32781.t1"/>
    <property type="gene ID" value="L893_g32781"/>
</dbReference>
<keyword evidence="2" id="KW-1185">Reference proteome</keyword>
<organism evidence="2 3">
    <name type="scientific">Steinernema glaseri</name>
    <dbReference type="NCBI Taxonomy" id="37863"/>
    <lineage>
        <taxon>Eukaryota</taxon>
        <taxon>Metazoa</taxon>
        <taxon>Ecdysozoa</taxon>
        <taxon>Nematoda</taxon>
        <taxon>Chromadorea</taxon>
        <taxon>Rhabditida</taxon>
        <taxon>Tylenchina</taxon>
        <taxon>Panagrolaimomorpha</taxon>
        <taxon>Strongyloidoidea</taxon>
        <taxon>Steinernematidae</taxon>
        <taxon>Steinernema</taxon>
    </lineage>
</organism>
<feature type="transmembrane region" description="Helical" evidence="1">
    <location>
        <begin position="25"/>
        <end position="51"/>
    </location>
</feature>
<dbReference type="AlphaFoldDB" id="A0A1I8A4I4"/>
<protein>
    <submittedName>
        <fullName evidence="3">Uncharacterized protein</fullName>
    </submittedName>
</protein>
<dbReference type="Proteomes" id="UP000095287">
    <property type="component" value="Unplaced"/>
</dbReference>
<reference evidence="3" key="1">
    <citation type="submission" date="2016-11" db="UniProtKB">
        <authorList>
            <consortium name="WormBaseParasite"/>
        </authorList>
    </citation>
    <scope>IDENTIFICATION</scope>
</reference>
<evidence type="ECO:0000313" key="2">
    <source>
        <dbReference type="Proteomes" id="UP000095287"/>
    </source>
</evidence>
<proteinExistence type="predicted"/>
<accession>A0A1I8A4I4</accession>